<dbReference type="Gene3D" id="3.40.50.1820">
    <property type="entry name" value="alpha/beta hydrolase"/>
    <property type="match status" value="1"/>
</dbReference>
<dbReference type="Proteomes" id="UP000708148">
    <property type="component" value="Unassembled WGS sequence"/>
</dbReference>
<evidence type="ECO:0000259" key="2">
    <source>
        <dbReference type="Pfam" id="PF12146"/>
    </source>
</evidence>
<reference evidence="3" key="1">
    <citation type="submission" date="2020-12" db="EMBL/GenBank/DDBJ databases">
        <authorList>
            <person name="Iha C."/>
        </authorList>
    </citation>
    <scope>NUCLEOTIDE SEQUENCE</scope>
</reference>
<dbReference type="SUPFAM" id="SSF53474">
    <property type="entry name" value="alpha/beta-Hydrolases"/>
    <property type="match status" value="1"/>
</dbReference>
<evidence type="ECO:0000313" key="3">
    <source>
        <dbReference type="EMBL" id="CAD7698140.1"/>
    </source>
</evidence>
<dbReference type="InterPro" id="IPR050960">
    <property type="entry name" value="AB_hydrolase_4_sf"/>
</dbReference>
<protein>
    <recommendedName>
        <fullName evidence="2">Serine aminopeptidase S33 domain-containing protein</fullName>
    </recommendedName>
</protein>
<organism evidence="3 4">
    <name type="scientific">Ostreobium quekettii</name>
    <dbReference type="NCBI Taxonomy" id="121088"/>
    <lineage>
        <taxon>Eukaryota</taxon>
        <taxon>Viridiplantae</taxon>
        <taxon>Chlorophyta</taxon>
        <taxon>core chlorophytes</taxon>
        <taxon>Ulvophyceae</taxon>
        <taxon>TCBD clade</taxon>
        <taxon>Bryopsidales</taxon>
        <taxon>Ostreobineae</taxon>
        <taxon>Ostreobiaceae</taxon>
        <taxon>Ostreobium</taxon>
    </lineage>
</organism>
<dbReference type="Pfam" id="PF12146">
    <property type="entry name" value="Hydrolase_4"/>
    <property type="match status" value="1"/>
</dbReference>
<feature type="domain" description="Serine aminopeptidase S33" evidence="2">
    <location>
        <begin position="245"/>
        <end position="327"/>
    </location>
</feature>
<dbReference type="OrthoDB" id="247542at2759"/>
<evidence type="ECO:0000256" key="1">
    <source>
        <dbReference type="ARBA" id="ARBA00010884"/>
    </source>
</evidence>
<dbReference type="PIRSF" id="PIRSF005211">
    <property type="entry name" value="Ab_hydro_YheT"/>
    <property type="match status" value="1"/>
</dbReference>
<gene>
    <name evidence="3" type="ORF">OSTQU699_LOCUS3501</name>
</gene>
<dbReference type="InterPro" id="IPR029058">
    <property type="entry name" value="AB_hydrolase_fold"/>
</dbReference>
<dbReference type="PANTHER" id="PTHR10794">
    <property type="entry name" value="ABHYDROLASE DOMAIN-CONTAINING PROTEIN"/>
    <property type="match status" value="1"/>
</dbReference>
<dbReference type="GO" id="GO:0047372">
    <property type="term" value="F:monoacylglycerol lipase activity"/>
    <property type="evidence" value="ECO:0007669"/>
    <property type="project" value="TreeGrafter"/>
</dbReference>
<evidence type="ECO:0000313" key="4">
    <source>
        <dbReference type="Proteomes" id="UP000708148"/>
    </source>
</evidence>
<dbReference type="GO" id="GO:0034338">
    <property type="term" value="F:short-chain carboxylesterase activity"/>
    <property type="evidence" value="ECO:0007669"/>
    <property type="project" value="TreeGrafter"/>
</dbReference>
<name>A0A8S1IVQ7_9CHLO</name>
<dbReference type="AlphaFoldDB" id="A0A8S1IVQ7"/>
<proteinExistence type="inferred from homology"/>
<comment type="similarity">
    <text evidence="1">Belongs to the AB hydrolase superfamily. AB hydrolase 4 family.</text>
</comment>
<accession>A0A8S1IVQ7</accession>
<sequence length="422" mass="46194">MSLTGTDKKSRRLRALCVGAGVAAVSTAAYAWWYFNHVCQVPRVYSAKGSDVQKIMAGVANLWKPYRPAFFLPNTHQQTIAGVFRRSIASCFEREEVRLSDGGTCALDWFKDSKDLSRWKDDVPIVIVMHGLTGMLCQHVVVRCAPHFCQLDNDSSGCCRSPSAHGSCCCLKIHMPGAEMIAFMLNGLILGQPSEQHTMAGGSHEGYCHWMCQTAYEGGWRSLVLIYRGCSGLRLTAPKGYCGAVADDVHVVMNLVKKRCPAAPLFCSGYSLGGAMLCKYMSESDAPDGPGSQLLAAAVVSAPVCLAASNKNLSRAWTLPWVFNLVLAYRLRMYAVEHAKCFEGHPTVDDKLVMGGTTIEDFEQATICQVFGFSSLEAYYKAGSPLTHIPELRTKTLILLSEDDPFVGYELILVKGRLCCLL</sequence>
<dbReference type="InterPro" id="IPR022742">
    <property type="entry name" value="Hydrolase_4"/>
</dbReference>
<dbReference type="EMBL" id="CAJHUC010000768">
    <property type="protein sequence ID" value="CAD7698140.1"/>
    <property type="molecule type" value="Genomic_DNA"/>
</dbReference>
<keyword evidence="4" id="KW-1185">Reference proteome</keyword>
<comment type="caution">
    <text evidence="3">The sequence shown here is derived from an EMBL/GenBank/DDBJ whole genome shotgun (WGS) entry which is preliminary data.</text>
</comment>
<dbReference type="PANTHER" id="PTHR10794:SF63">
    <property type="entry name" value="ALPHA_BETA HYDROLASE 1, ISOFORM A"/>
    <property type="match status" value="1"/>
</dbReference>
<dbReference type="InterPro" id="IPR012020">
    <property type="entry name" value="ABHD4"/>
</dbReference>